<evidence type="ECO:0000313" key="2">
    <source>
        <dbReference type="EMBL" id="EED90591.1"/>
    </source>
</evidence>
<reference evidence="2 3" key="2">
    <citation type="journal article" date="2008" name="Nature">
        <title>The Phaeodactylum genome reveals the evolutionary history of diatom genomes.</title>
        <authorList>
            <person name="Bowler C."/>
            <person name="Allen A.E."/>
            <person name="Badger J.H."/>
            <person name="Grimwood J."/>
            <person name="Jabbari K."/>
            <person name="Kuo A."/>
            <person name="Maheswari U."/>
            <person name="Martens C."/>
            <person name="Maumus F."/>
            <person name="Otillar R.P."/>
            <person name="Rayko E."/>
            <person name="Salamov A."/>
            <person name="Vandepoele K."/>
            <person name="Beszteri B."/>
            <person name="Gruber A."/>
            <person name="Heijde M."/>
            <person name="Katinka M."/>
            <person name="Mock T."/>
            <person name="Valentin K."/>
            <person name="Verret F."/>
            <person name="Berges J.A."/>
            <person name="Brownlee C."/>
            <person name="Cadoret J.P."/>
            <person name="Chiovitti A."/>
            <person name="Choi C.J."/>
            <person name="Coesel S."/>
            <person name="De Martino A."/>
            <person name="Detter J.C."/>
            <person name="Durkin C."/>
            <person name="Falciatore A."/>
            <person name="Fournet J."/>
            <person name="Haruta M."/>
            <person name="Huysman M.J."/>
            <person name="Jenkins B.D."/>
            <person name="Jiroutova K."/>
            <person name="Jorgensen R.E."/>
            <person name="Joubert Y."/>
            <person name="Kaplan A."/>
            <person name="Kroger N."/>
            <person name="Kroth P.G."/>
            <person name="La Roche J."/>
            <person name="Lindquist E."/>
            <person name="Lommer M."/>
            <person name="Martin-Jezequel V."/>
            <person name="Lopez P.J."/>
            <person name="Lucas S."/>
            <person name="Mangogna M."/>
            <person name="McGinnis K."/>
            <person name="Medlin L.K."/>
            <person name="Montsant A."/>
            <person name="Oudot-Le Secq M.P."/>
            <person name="Napoli C."/>
            <person name="Obornik M."/>
            <person name="Parker M.S."/>
            <person name="Petit J.L."/>
            <person name="Porcel B.M."/>
            <person name="Poulsen N."/>
            <person name="Robison M."/>
            <person name="Rychlewski L."/>
            <person name="Rynearson T.A."/>
            <person name="Schmutz J."/>
            <person name="Shapiro H."/>
            <person name="Siaut M."/>
            <person name="Stanley M."/>
            <person name="Sussman M.R."/>
            <person name="Taylor A.R."/>
            <person name="Vardi A."/>
            <person name="von Dassow P."/>
            <person name="Vyverman W."/>
            <person name="Willis A."/>
            <person name="Wyrwicz L.S."/>
            <person name="Rokhsar D.S."/>
            <person name="Weissenbach J."/>
            <person name="Armbrust E.V."/>
            <person name="Green B.R."/>
            <person name="Van de Peer Y."/>
            <person name="Grigoriev I.V."/>
        </authorList>
    </citation>
    <scope>NUCLEOTIDE SEQUENCE [LARGE SCALE GENOMIC DNA]</scope>
    <source>
        <strain evidence="2 3">CCMP1335</strain>
    </source>
</reference>
<dbReference type="InParanoid" id="B8C6L4"/>
<dbReference type="PaxDb" id="35128-Thaps7469"/>
<name>B8C6L4_THAPS</name>
<protein>
    <submittedName>
        <fullName evidence="2">Uncharacterized protein</fullName>
    </submittedName>
</protein>
<organism evidence="2 3">
    <name type="scientific">Thalassiosira pseudonana</name>
    <name type="common">Marine diatom</name>
    <name type="synonym">Cyclotella nana</name>
    <dbReference type="NCBI Taxonomy" id="35128"/>
    <lineage>
        <taxon>Eukaryota</taxon>
        <taxon>Sar</taxon>
        <taxon>Stramenopiles</taxon>
        <taxon>Ochrophyta</taxon>
        <taxon>Bacillariophyta</taxon>
        <taxon>Coscinodiscophyceae</taxon>
        <taxon>Thalassiosirophycidae</taxon>
        <taxon>Thalassiosirales</taxon>
        <taxon>Thalassiosiraceae</taxon>
        <taxon>Thalassiosira</taxon>
    </lineage>
</organism>
<keyword evidence="1" id="KW-0812">Transmembrane</keyword>
<evidence type="ECO:0000256" key="1">
    <source>
        <dbReference type="SAM" id="Phobius"/>
    </source>
</evidence>
<dbReference type="OMA" id="PKCVEWL"/>
<feature type="transmembrane region" description="Helical" evidence="1">
    <location>
        <begin position="6"/>
        <end position="27"/>
    </location>
</feature>
<dbReference type="GeneID" id="7450117"/>
<dbReference type="EMBL" id="CM000644">
    <property type="protein sequence ID" value="EED90591.1"/>
    <property type="molecule type" value="Genomic_DNA"/>
</dbReference>
<dbReference type="eggNOG" id="ENOG502T61K">
    <property type="taxonomic scope" value="Eukaryota"/>
</dbReference>
<accession>B8C6L4</accession>
<dbReference type="Proteomes" id="UP000001449">
    <property type="component" value="Chromosome 8"/>
</dbReference>
<dbReference type="HOGENOM" id="CLU_1051632_0_0_1"/>
<reference evidence="2 3" key="1">
    <citation type="journal article" date="2004" name="Science">
        <title>The genome of the diatom Thalassiosira pseudonana: ecology, evolution, and metabolism.</title>
        <authorList>
            <person name="Armbrust E.V."/>
            <person name="Berges J.A."/>
            <person name="Bowler C."/>
            <person name="Green B.R."/>
            <person name="Martinez D."/>
            <person name="Putnam N.H."/>
            <person name="Zhou S."/>
            <person name="Allen A.E."/>
            <person name="Apt K.E."/>
            <person name="Bechner M."/>
            <person name="Brzezinski M.A."/>
            <person name="Chaal B.K."/>
            <person name="Chiovitti A."/>
            <person name="Davis A.K."/>
            <person name="Demarest M.S."/>
            <person name="Detter J.C."/>
            <person name="Glavina T."/>
            <person name="Goodstein D."/>
            <person name="Hadi M.Z."/>
            <person name="Hellsten U."/>
            <person name="Hildebrand M."/>
            <person name="Jenkins B.D."/>
            <person name="Jurka J."/>
            <person name="Kapitonov V.V."/>
            <person name="Kroger N."/>
            <person name="Lau W.W."/>
            <person name="Lane T.W."/>
            <person name="Larimer F.W."/>
            <person name="Lippmeier J.C."/>
            <person name="Lucas S."/>
            <person name="Medina M."/>
            <person name="Montsant A."/>
            <person name="Obornik M."/>
            <person name="Parker M.S."/>
            <person name="Palenik B."/>
            <person name="Pazour G.J."/>
            <person name="Richardson P.M."/>
            <person name="Rynearson T.A."/>
            <person name="Saito M.A."/>
            <person name="Schwartz D.C."/>
            <person name="Thamatrakoln K."/>
            <person name="Valentin K."/>
            <person name="Vardi A."/>
            <person name="Wilkerson F.P."/>
            <person name="Rokhsar D.S."/>
        </authorList>
    </citation>
    <scope>NUCLEOTIDE SEQUENCE [LARGE SCALE GENOMIC DNA]</scope>
    <source>
        <strain evidence="2 3">CCMP1335</strain>
    </source>
</reference>
<feature type="transmembrane region" description="Helical" evidence="1">
    <location>
        <begin position="155"/>
        <end position="177"/>
    </location>
</feature>
<dbReference type="RefSeq" id="XP_002291740.1">
    <property type="nucleotide sequence ID" value="XM_002291704.1"/>
</dbReference>
<keyword evidence="1" id="KW-0472">Membrane</keyword>
<dbReference type="KEGG" id="tps:THAPSDRAFT_7469"/>
<gene>
    <name evidence="2" type="ORF">THAPSDRAFT_7469</name>
</gene>
<sequence>MTVPSNIIFVILLVATNTSTVAGGLAWGKFLGADWAVGEENIRKNLATSIKNTQIICSEDVENICLEGKSSRANQSAVSDWTRLGGYERHSIKHFEQVPIGFGDGADACLHKQYEQYESGSSKRLAPKCVEWLEKAEDKFETLAKREKGNDKREAFVVFATLFALSVSAAVGFMFGVLLKERDDLFSYHNRAENKKMFIIFGVAISIPVVVIIWASRRLFMLMTGAFFTGRAVQFFHQKKQDSAYSLVSGSDSGLVFAAIPVQMD</sequence>
<keyword evidence="1" id="KW-1133">Transmembrane helix</keyword>
<feature type="transmembrane region" description="Helical" evidence="1">
    <location>
        <begin position="197"/>
        <end position="215"/>
    </location>
</feature>
<keyword evidence="3" id="KW-1185">Reference proteome</keyword>
<evidence type="ECO:0000313" key="3">
    <source>
        <dbReference type="Proteomes" id="UP000001449"/>
    </source>
</evidence>
<dbReference type="AlphaFoldDB" id="B8C6L4"/>
<proteinExistence type="predicted"/>